<dbReference type="RefSeq" id="YP_001425612.1">
    <property type="nucleotide sequence ID" value="NC_009737.2"/>
</dbReference>
<dbReference type="EMBL" id="DQ840344">
    <property type="protein sequence ID" value="ABJ09628.1"/>
    <property type="molecule type" value="Genomic_DNA"/>
</dbReference>
<sequence length="35" mass="4174">MTIGMCIDYIDEYIREMTNPKERVREATQADFDAF</sequence>
<protein>
    <submittedName>
        <fullName evidence="1">Uncharacterized protein</fullName>
    </submittedName>
</protein>
<name>A6XMK5_9CAUD</name>
<dbReference type="KEGG" id="vg:5469567"/>
<evidence type="ECO:0000313" key="1">
    <source>
        <dbReference type="EMBL" id="ABJ09628.1"/>
    </source>
</evidence>
<accession>A6XMK5</accession>
<dbReference type="Proteomes" id="UP000002299">
    <property type="component" value="Segment"/>
</dbReference>
<dbReference type="GeneID" id="5469567"/>
<keyword evidence="2" id="KW-1185">Reference proteome</keyword>
<proteinExistence type="predicted"/>
<organism evidence="1 2">
    <name type="scientific">Bacillus phage 1</name>
    <dbReference type="NCBI Taxonomy" id="2785079"/>
    <lineage>
        <taxon>Viruses</taxon>
        <taxon>Duplodnaviria</taxon>
        <taxon>Heunggongvirae</taxon>
        <taxon>Uroviricota</taxon>
        <taxon>Caudoviricetes</taxon>
        <taxon>Svunavirus</taxon>
        <taxon>Svunavirus sv1</taxon>
    </lineage>
</organism>
<evidence type="ECO:0000313" key="2">
    <source>
        <dbReference type="Proteomes" id="UP000002299"/>
    </source>
</evidence>
<reference evidence="1" key="1">
    <citation type="submission" date="2008-06" db="EMBL/GenBank/DDBJ databases">
        <title>A novel thermophilic bacteriophage bv1 isolated from a hot spring.</title>
        <authorList>
            <person name="Liu B."/>
            <person name="Zhang X."/>
        </authorList>
    </citation>
    <scope>NUCLEOTIDE SEQUENCE [LARGE SCALE GENOMIC DNA]</scope>
</reference>